<dbReference type="Proteomes" id="UP001412067">
    <property type="component" value="Unassembled WGS sequence"/>
</dbReference>
<dbReference type="PANTHER" id="PTHR45770">
    <property type="entry name" value="ATP-DEPENDENT 6-PHOSPHOFRUCTOKINASE 1"/>
    <property type="match status" value="1"/>
</dbReference>
<evidence type="ECO:0000313" key="3">
    <source>
        <dbReference type="Proteomes" id="UP001412067"/>
    </source>
</evidence>
<dbReference type="Gene3D" id="3.40.50.450">
    <property type="match status" value="1"/>
</dbReference>
<comment type="caution">
    <text evidence="2">The sequence shown here is derived from an EMBL/GenBank/DDBJ whole genome shotgun (WGS) entry which is preliminary data.</text>
</comment>
<keyword evidence="3" id="KW-1185">Reference proteome</keyword>
<organism evidence="2 3">
    <name type="scientific">Platanthera guangdongensis</name>
    <dbReference type="NCBI Taxonomy" id="2320717"/>
    <lineage>
        <taxon>Eukaryota</taxon>
        <taxon>Viridiplantae</taxon>
        <taxon>Streptophyta</taxon>
        <taxon>Embryophyta</taxon>
        <taxon>Tracheophyta</taxon>
        <taxon>Spermatophyta</taxon>
        <taxon>Magnoliopsida</taxon>
        <taxon>Liliopsida</taxon>
        <taxon>Asparagales</taxon>
        <taxon>Orchidaceae</taxon>
        <taxon>Orchidoideae</taxon>
        <taxon>Orchideae</taxon>
        <taxon>Orchidinae</taxon>
        <taxon>Platanthera</taxon>
    </lineage>
</organism>
<dbReference type="EMBL" id="JBBWWR010000013">
    <property type="protein sequence ID" value="KAK8955747.1"/>
    <property type="molecule type" value="Genomic_DNA"/>
</dbReference>
<accession>A0ABR2M0A0</accession>
<gene>
    <name evidence="2" type="primary">PFK2</name>
    <name evidence="2" type="ORF">KSP40_PGU002067</name>
</gene>
<sequence>MPQIKMEESPLFPIATAFAAFPPNSASFGRAFRAAFGRNSVAGLQNKRMADLIRELVIALWDLYGVRRIFGVQAGFRGFYSCETVELNPRIVHDWHLRGGTSLATSRGGFDLDKIVGGIGEKGFNQMNRLAPSRTVPHVLQGIAHGQLEGSGIFFRRQPRPWRGSVSQAVEVVLSSIALSLNNRLGMTRHMPCYLQWYLYRLRLHLVRRLKRIFGINAAARRITKRPAAAFAAFEPDVP</sequence>
<dbReference type="SUPFAM" id="SSF53784">
    <property type="entry name" value="Phosphofructokinase"/>
    <property type="match status" value="1"/>
</dbReference>
<protein>
    <submittedName>
        <fullName evidence="2">6-phosphofructokinase 2</fullName>
    </submittedName>
</protein>
<evidence type="ECO:0000256" key="1">
    <source>
        <dbReference type="ARBA" id="ARBA00022533"/>
    </source>
</evidence>
<dbReference type="InterPro" id="IPR035966">
    <property type="entry name" value="PKF_sf"/>
</dbReference>
<keyword evidence="1" id="KW-0021">Allosteric enzyme</keyword>
<evidence type="ECO:0000313" key="2">
    <source>
        <dbReference type="EMBL" id="KAK8955747.1"/>
    </source>
</evidence>
<reference evidence="2 3" key="1">
    <citation type="journal article" date="2022" name="Nat. Plants">
        <title>Genomes of leafy and leafless Platanthera orchids illuminate the evolution of mycoheterotrophy.</title>
        <authorList>
            <person name="Li M.H."/>
            <person name="Liu K.W."/>
            <person name="Li Z."/>
            <person name="Lu H.C."/>
            <person name="Ye Q.L."/>
            <person name="Zhang D."/>
            <person name="Wang J.Y."/>
            <person name="Li Y.F."/>
            <person name="Zhong Z.M."/>
            <person name="Liu X."/>
            <person name="Yu X."/>
            <person name="Liu D.K."/>
            <person name="Tu X.D."/>
            <person name="Liu B."/>
            <person name="Hao Y."/>
            <person name="Liao X.Y."/>
            <person name="Jiang Y.T."/>
            <person name="Sun W.H."/>
            <person name="Chen J."/>
            <person name="Chen Y.Q."/>
            <person name="Ai Y."/>
            <person name="Zhai J.W."/>
            <person name="Wu S.S."/>
            <person name="Zhou Z."/>
            <person name="Hsiao Y.Y."/>
            <person name="Wu W.L."/>
            <person name="Chen Y.Y."/>
            <person name="Lin Y.F."/>
            <person name="Hsu J.L."/>
            <person name="Li C.Y."/>
            <person name="Wang Z.W."/>
            <person name="Zhao X."/>
            <person name="Zhong W.Y."/>
            <person name="Ma X.K."/>
            <person name="Ma L."/>
            <person name="Huang J."/>
            <person name="Chen G.Z."/>
            <person name="Huang M.Z."/>
            <person name="Huang L."/>
            <person name="Peng D.H."/>
            <person name="Luo Y.B."/>
            <person name="Zou S.Q."/>
            <person name="Chen S.P."/>
            <person name="Lan S."/>
            <person name="Tsai W.C."/>
            <person name="Van de Peer Y."/>
            <person name="Liu Z.J."/>
        </authorList>
    </citation>
    <scope>NUCLEOTIDE SEQUENCE [LARGE SCALE GENOMIC DNA]</scope>
    <source>
        <strain evidence="2">Lor288</strain>
    </source>
</reference>
<proteinExistence type="predicted"/>
<dbReference type="InterPro" id="IPR050929">
    <property type="entry name" value="PFKA"/>
</dbReference>
<name>A0ABR2M0A0_9ASPA</name>